<dbReference type="STRING" id="43678.OJAG_35170"/>
<dbReference type="AlphaFoldDB" id="A0A161YDA9"/>
<reference evidence="1 2" key="1">
    <citation type="submission" date="2016-01" db="EMBL/GenBank/DDBJ databases">
        <title>Genome sequence of Oerskovia enterophila VJag, an agar and cellulose degrading bacterium.</title>
        <authorList>
            <person name="Poehlein A."/>
            <person name="Jag V."/>
            <person name="Bengelsdorf F."/>
            <person name="Duerre P."/>
            <person name="Daniel R."/>
        </authorList>
    </citation>
    <scope>NUCLEOTIDE SEQUENCE [LARGE SCALE GENOMIC DNA]</scope>
    <source>
        <strain evidence="1 2">VJag</strain>
    </source>
</reference>
<dbReference type="PATRIC" id="fig|43678.3.peg.3680"/>
<organism evidence="1 2">
    <name type="scientific">Oerskovia enterophila</name>
    <dbReference type="NCBI Taxonomy" id="43678"/>
    <lineage>
        <taxon>Bacteria</taxon>
        <taxon>Bacillati</taxon>
        <taxon>Actinomycetota</taxon>
        <taxon>Actinomycetes</taxon>
        <taxon>Micrococcales</taxon>
        <taxon>Cellulomonadaceae</taxon>
        <taxon>Oerskovia</taxon>
    </lineage>
</organism>
<dbReference type="EMBL" id="LRIE01000084">
    <property type="protein sequence ID" value="KZM33678.1"/>
    <property type="molecule type" value="Genomic_DNA"/>
</dbReference>
<proteinExistence type="predicted"/>
<dbReference type="RefSeq" id="WP_157516474.1">
    <property type="nucleotide sequence ID" value="NZ_LRIE01000084.1"/>
</dbReference>
<gene>
    <name evidence="1" type="ORF">OJAG_35170</name>
</gene>
<name>A0A161YDA9_9CELL</name>
<sequence length="90" mass="9637">MTTVRNARQGSQPTFGVLRVGIMRVGLVDGAPLAQLALRTPSDEAVVVLDEGDAFELDGVGTLHLDEIRASEGTVRGEVTLRFEEIDDAD</sequence>
<evidence type="ECO:0000313" key="2">
    <source>
        <dbReference type="Proteomes" id="UP000076447"/>
    </source>
</evidence>
<dbReference type="OrthoDB" id="4949499at2"/>
<evidence type="ECO:0000313" key="1">
    <source>
        <dbReference type="EMBL" id="KZM33678.1"/>
    </source>
</evidence>
<dbReference type="Proteomes" id="UP000076447">
    <property type="component" value="Unassembled WGS sequence"/>
</dbReference>
<protein>
    <submittedName>
        <fullName evidence="1">Uncharacterized protein</fullName>
    </submittedName>
</protein>
<comment type="caution">
    <text evidence="1">The sequence shown here is derived from an EMBL/GenBank/DDBJ whole genome shotgun (WGS) entry which is preliminary data.</text>
</comment>
<accession>A0A161YDA9</accession>